<dbReference type="Gene3D" id="3.30.565.10">
    <property type="entry name" value="Histidine kinase-like ATPase, C-terminal domain"/>
    <property type="match status" value="1"/>
</dbReference>
<reference evidence="2" key="1">
    <citation type="submission" date="2021-05" db="EMBL/GenBank/DDBJ databases">
        <authorList>
            <person name="Pietrasiak N."/>
            <person name="Ward R."/>
            <person name="Stajich J.E."/>
            <person name="Kurbessoian T."/>
        </authorList>
    </citation>
    <scope>NUCLEOTIDE SEQUENCE</scope>
    <source>
        <strain evidence="2">JT2-VF2</strain>
    </source>
</reference>
<reference evidence="2" key="2">
    <citation type="journal article" date="2022" name="Microbiol. Resour. Announc.">
        <title>Metagenome Sequencing to Explore Phylogenomics of Terrestrial Cyanobacteria.</title>
        <authorList>
            <person name="Ward R.D."/>
            <person name="Stajich J.E."/>
            <person name="Johansen J.R."/>
            <person name="Huntemann M."/>
            <person name="Clum A."/>
            <person name="Foster B."/>
            <person name="Foster B."/>
            <person name="Roux S."/>
            <person name="Palaniappan K."/>
            <person name="Varghese N."/>
            <person name="Mukherjee S."/>
            <person name="Reddy T.B.K."/>
            <person name="Daum C."/>
            <person name="Copeland A."/>
            <person name="Chen I.A."/>
            <person name="Ivanova N.N."/>
            <person name="Kyrpides N.C."/>
            <person name="Shapiro N."/>
            <person name="Eloe-Fadrosh E.A."/>
            <person name="Pietrasiak N."/>
        </authorList>
    </citation>
    <scope>NUCLEOTIDE SEQUENCE</scope>
    <source>
        <strain evidence="2">JT2-VF2</strain>
    </source>
</reference>
<feature type="domain" description="GAF" evidence="1">
    <location>
        <begin position="29"/>
        <end position="180"/>
    </location>
</feature>
<dbReference type="EMBL" id="JAHHHN010000001">
    <property type="protein sequence ID" value="MBW4559672.1"/>
    <property type="molecule type" value="Genomic_DNA"/>
</dbReference>
<protein>
    <submittedName>
        <fullName evidence="2">GAF domain-containing protein</fullName>
    </submittedName>
</protein>
<dbReference type="Gene3D" id="3.30.450.40">
    <property type="match status" value="3"/>
</dbReference>
<feature type="domain" description="GAF" evidence="1">
    <location>
        <begin position="377"/>
        <end position="526"/>
    </location>
</feature>
<dbReference type="Proteomes" id="UP000715781">
    <property type="component" value="Unassembled WGS sequence"/>
</dbReference>
<dbReference type="InterPro" id="IPR036890">
    <property type="entry name" value="HATPase_C_sf"/>
</dbReference>
<proteinExistence type="predicted"/>
<evidence type="ECO:0000313" key="2">
    <source>
        <dbReference type="EMBL" id="MBW4559672.1"/>
    </source>
</evidence>
<sequence length="956" mass="108808">MGPPEKPITAEKQILSLGRVLQKLREENNVDSVIETTISYIKEQFNYQLIWIAFYDRLNHILFGKGGITPTKDSNFLQQRLVLSPGDLLEQVVIEQRPLGLADLRAEHRAETLQEAAKKFRIQGTIILPIRHKDRCLGLVLMGSQNWGYVLAGEAKARLSMVLGELGAVLYQHQMDLQQKQTKRSEGPLLQLLSNLGSLSNLDQKLEAVVKATHQFVSPSRTNIYWFVKEGRYFWCRMSNQLVNMSRNSSPQPPAVEITVQELSEFYYALSVNQIVWIGESRSSLNSHFTGKLLQRLRVRSLLAAPIIWQKDLLGFLAVESNQPRIWVEADKNFVQGAAGLISLVAPTENMESTIQQIQEDAQLTSQVARAIYSEHDLHDILHICAEKVLDRLAATRFLLLWYNSDQNNYEILFQSQLHNRRTLTFTLNVLKEMDRQLLQYATAAVEIQNLDEDLRFFNWRPSFLENNVHSLLVSNCTQGHAPAALLVIAHETHRSWTTLEKELLWVISQQIGVMIRQWLLQASAEQQKTILHSFQQCLRIFAQTQSKTAQAQENHLESTALQQIASILSCPLAIMLSWSPGQHQAEIIPGVIANTQFGIVLDTSISIQTEALIQWALTQDGPLRVKVDDLPLETREWLNGPGIGQILVMVLRTSTVEQPTGVVLLADHYERLWSEQSLSVAETLVCQLAWSHRQKQITHLLESTTKELQQLNWYKHRSLEEVQRAMTLFISQINDLDIPANEITQTRYQQLLRQLDYTTASITGMLKLEHWQLQMKWETIPVASLLKRAVDRVDNLLKQHKLWVGVHGLGQLAMHQESLQSSEDLKGSQALGNQSPLAISGDIAKIELVLHELLVIACHRSHSGGRIDIWCRRLDERTLDLSITDNGIIEPQLLAELQQDTAKDWLAPSILDQPPGLHLLICQNLIQQLKGELHFYQLPDHRVVSRLLLLLADHP</sequence>
<dbReference type="Pfam" id="PF01590">
    <property type="entry name" value="GAF"/>
    <property type="match status" value="1"/>
</dbReference>
<feature type="domain" description="GAF" evidence="1">
    <location>
        <begin position="201"/>
        <end position="356"/>
    </location>
</feature>
<dbReference type="SUPFAM" id="SSF55874">
    <property type="entry name" value="ATPase domain of HSP90 chaperone/DNA topoisomerase II/histidine kinase"/>
    <property type="match status" value="1"/>
</dbReference>
<dbReference type="AlphaFoldDB" id="A0A951PTQ2"/>
<name>A0A951PTQ2_9NOST</name>
<dbReference type="SMART" id="SM00065">
    <property type="entry name" value="GAF"/>
    <property type="match status" value="3"/>
</dbReference>
<accession>A0A951PTQ2</accession>
<dbReference type="InterPro" id="IPR029016">
    <property type="entry name" value="GAF-like_dom_sf"/>
</dbReference>
<dbReference type="InterPro" id="IPR003018">
    <property type="entry name" value="GAF"/>
</dbReference>
<gene>
    <name evidence="2" type="ORF">KME32_00705</name>
</gene>
<comment type="caution">
    <text evidence="2">The sequence shown here is derived from an EMBL/GenBank/DDBJ whole genome shotgun (WGS) entry which is preliminary data.</text>
</comment>
<dbReference type="SUPFAM" id="SSF55781">
    <property type="entry name" value="GAF domain-like"/>
    <property type="match status" value="4"/>
</dbReference>
<organism evidence="2 3">
    <name type="scientific">Mojavia pulchra JT2-VF2</name>
    <dbReference type="NCBI Taxonomy" id="287848"/>
    <lineage>
        <taxon>Bacteria</taxon>
        <taxon>Bacillati</taxon>
        <taxon>Cyanobacteriota</taxon>
        <taxon>Cyanophyceae</taxon>
        <taxon>Nostocales</taxon>
        <taxon>Nostocaceae</taxon>
    </lineage>
</organism>
<evidence type="ECO:0000313" key="3">
    <source>
        <dbReference type="Proteomes" id="UP000715781"/>
    </source>
</evidence>
<evidence type="ECO:0000259" key="1">
    <source>
        <dbReference type="SMART" id="SM00065"/>
    </source>
</evidence>